<name>A0A4V6RMJ8_9ENTE</name>
<evidence type="ECO:0000259" key="2">
    <source>
        <dbReference type="PROSITE" id="PS51099"/>
    </source>
</evidence>
<dbReference type="Gene3D" id="3.40.50.2300">
    <property type="match status" value="1"/>
</dbReference>
<keyword evidence="1" id="KW-0808">Transferase</keyword>
<keyword evidence="3" id="KW-0813">Transport</keyword>
<dbReference type="GO" id="GO:0008982">
    <property type="term" value="F:protein-N(PI)-phosphohistidine-sugar phosphotransferase activity"/>
    <property type="evidence" value="ECO:0007669"/>
    <property type="project" value="InterPro"/>
</dbReference>
<organism evidence="3 4">
    <name type="scientific">Vagococcus silagei</name>
    <dbReference type="NCBI Taxonomy" id="2508885"/>
    <lineage>
        <taxon>Bacteria</taxon>
        <taxon>Bacillati</taxon>
        <taxon>Bacillota</taxon>
        <taxon>Bacilli</taxon>
        <taxon>Lactobacillales</taxon>
        <taxon>Enterococcaceae</taxon>
        <taxon>Vagococcus</taxon>
    </lineage>
</organism>
<dbReference type="InterPro" id="IPR003501">
    <property type="entry name" value="PTS_EIIB_2/3"/>
</dbReference>
<keyword evidence="3" id="KW-0762">Sugar transport</keyword>
<proteinExistence type="predicted"/>
<dbReference type="InterPro" id="IPR013011">
    <property type="entry name" value="PTS_EIIB_2"/>
</dbReference>
<evidence type="ECO:0000313" key="3">
    <source>
        <dbReference type="EMBL" id="THB60929.1"/>
    </source>
</evidence>
<evidence type="ECO:0000256" key="1">
    <source>
        <dbReference type="ARBA" id="ARBA00022679"/>
    </source>
</evidence>
<sequence>MKILTVCGMGSGSSLILKMNVDSLLSSMGVDADVEVCDLGSAKGTDADLIISTTGLQSQLEDVNVDKIFITNVINKEELSTELTKYLNK</sequence>
<comment type="caution">
    <text evidence="3">The sequence shown here is derived from an EMBL/GenBank/DDBJ whole genome shotgun (WGS) entry which is preliminary data.</text>
</comment>
<feature type="domain" description="PTS EIIB type-2" evidence="2">
    <location>
        <begin position="1"/>
        <end position="89"/>
    </location>
</feature>
<reference evidence="3 4" key="1">
    <citation type="submission" date="2019-01" db="EMBL/GenBank/DDBJ databases">
        <title>Vagococcus silagei sp. nov. isolated from brewer's grain.</title>
        <authorList>
            <person name="Guu J.-R."/>
        </authorList>
    </citation>
    <scope>NUCLEOTIDE SEQUENCE [LARGE SCALE GENOMIC DNA]</scope>
    <source>
        <strain evidence="3 4">2B-2</strain>
    </source>
</reference>
<dbReference type="RefSeq" id="WP_136137175.1">
    <property type="nucleotide sequence ID" value="NZ_SDGV01000017.1"/>
</dbReference>
<dbReference type="InterPro" id="IPR036095">
    <property type="entry name" value="PTS_EIIB-like_sf"/>
</dbReference>
<dbReference type="EMBL" id="SDGV01000017">
    <property type="protein sequence ID" value="THB60929.1"/>
    <property type="molecule type" value="Genomic_DNA"/>
</dbReference>
<dbReference type="GO" id="GO:0009401">
    <property type="term" value="P:phosphoenolpyruvate-dependent sugar phosphotransferase system"/>
    <property type="evidence" value="ECO:0007669"/>
    <property type="project" value="InterPro"/>
</dbReference>
<keyword evidence="4" id="KW-1185">Reference proteome</keyword>
<dbReference type="OrthoDB" id="6603449at2"/>
<dbReference type="Proteomes" id="UP000310506">
    <property type="component" value="Unassembled WGS sequence"/>
</dbReference>
<dbReference type="CDD" id="cd05563">
    <property type="entry name" value="PTS_IIB_ascorbate"/>
    <property type="match status" value="1"/>
</dbReference>
<accession>A0A4V6RMJ8</accession>
<dbReference type="PROSITE" id="PS51099">
    <property type="entry name" value="PTS_EIIB_TYPE_2"/>
    <property type="match status" value="1"/>
</dbReference>
<protein>
    <submittedName>
        <fullName evidence="3">PTS sugar transporter subunit IIB</fullName>
    </submittedName>
</protein>
<evidence type="ECO:0000313" key="4">
    <source>
        <dbReference type="Proteomes" id="UP000310506"/>
    </source>
</evidence>
<dbReference type="AlphaFoldDB" id="A0A4V6RMJ8"/>
<dbReference type="Pfam" id="PF02302">
    <property type="entry name" value="PTS_IIB"/>
    <property type="match status" value="1"/>
</dbReference>
<gene>
    <name evidence="3" type="ORF">ESZ54_08160</name>
</gene>
<dbReference type="SUPFAM" id="SSF52794">
    <property type="entry name" value="PTS system IIB component-like"/>
    <property type="match status" value="1"/>
</dbReference>